<dbReference type="InterPro" id="IPR055510">
    <property type="entry name" value="DUF7083"/>
</dbReference>
<protein>
    <recommendedName>
        <fullName evidence="2">DUF7083 domain-containing protein</fullName>
    </recommendedName>
</protein>
<sequence length="168" mass="19170">MASNKPFCSSRPPKDTTTGDQDNDFKDYAAIAGMPQDPSMKDLLQMMASQQKLLVDLLQKMATSTTAQQGTLFDRILRRIEKFSYDADQDDHFDLWFNRHKDIFEVDCQGMEEAKKTRLLVAALDAASHTRFVRHILPKEPRDLNWTDTVEALKTLFGISIRCLSALL</sequence>
<dbReference type="Proteomes" id="UP000025227">
    <property type="component" value="Unplaced"/>
</dbReference>
<feature type="region of interest" description="Disordered" evidence="1">
    <location>
        <begin position="1"/>
        <end position="24"/>
    </location>
</feature>
<evidence type="ECO:0000313" key="4">
    <source>
        <dbReference type="WBParaSite" id="HCON_00054830-00001"/>
    </source>
</evidence>
<evidence type="ECO:0000259" key="2">
    <source>
        <dbReference type="Pfam" id="PF23309"/>
    </source>
</evidence>
<dbReference type="Pfam" id="PF23309">
    <property type="entry name" value="DUF7083"/>
    <property type="match status" value="1"/>
</dbReference>
<dbReference type="OrthoDB" id="5835042at2759"/>
<dbReference type="OMA" id="MAEHERY"/>
<accession>A0A7I4Y7T1</accession>
<dbReference type="AlphaFoldDB" id="A0A7I4Y7T1"/>
<name>A0A7I4Y7T1_HAECO</name>
<reference evidence="4" key="1">
    <citation type="submission" date="2020-12" db="UniProtKB">
        <authorList>
            <consortium name="WormBaseParasite"/>
        </authorList>
    </citation>
    <scope>IDENTIFICATION</scope>
    <source>
        <strain evidence="4">MHco3</strain>
    </source>
</reference>
<organism evidence="3 4">
    <name type="scientific">Haemonchus contortus</name>
    <name type="common">Barber pole worm</name>
    <dbReference type="NCBI Taxonomy" id="6289"/>
    <lineage>
        <taxon>Eukaryota</taxon>
        <taxon>Metazoa</taxon>
        <taxon>Ecdysozoa</taxon>
        <taxon>Nematoda</taxon>
        <taxon>Chromadorea</taxon>
        <taxon>Rhabditida</taxon>
        <taxon>Rhabditina</taxon>
        <taxon>Rhabditomorpha</taxon>
        <taxon>Strongyloidea</taxon>
        <taxon>Trichostrongylidae</taxon>
        <taxon>Haemonchus</taxon>
    </lineage>
</organism>
<dbReference type="WBParaSite" id="HCON_00054830-00001">
    <property type="protein sequence ID" value="HCON_00054830-00001"/>
    <property type="gene ID" value="HCON_00054830"/>
</dbReference>
<feature type="domain" description="DUF7083" evidence="2">
    <location>
        <begin position="73"/>
        <end position="159"/>
    </location>
</feature>
<evidence type="ECO:0000313" key="3">
    <source>
        <dbReference type="Proteomes" id="UP000025227"/>
    </source>
</evidence>
<proteinExistence type="predicted"/>
<evidence type="ECO:0000256" key="1">
    <source>
        <dbReference type="SAM" id="MobiDB-lite"/>
    </source>
</evidence>
<keyword evidence="3" id="KW-1185">Reference proteome</keyword>